<organism evidence="1 2">
    <name type="scientific">Bifidobacterium psychraerophilum</name>
    <dbReference type="NCBI Taxonomy" id="218140"/>
    <lineage>
        <taxon>Bacteria</taxon>
        <taxon>Bacillati</taxon>
        <taxon>Actinomycetota</taxon>
        <taxon>Actinomycetes</taxon>
        <taxon>Bifidobacteriales</taxon>
        <taxon>Bifidobacteriaceae</taxon>
        <taxon>Bifidobacterium</taxon>
    </lineage>
</organism>
<evidence type="ECO:0000313" key="1">
    <source>
        <dbReference type="EMBL" id="KFI82963.1"/>
    </source>
</evidence>
<keyword evidence="2" id="KW-1185">Reference proteome</keyword>
<reference evidence="1 2" key="1">
    <citation type="submission" date="2014-03" db="EMBL/GenBank/DDBJ databases">
        <title>Genomics of Bifidobacteria.</title>
        <authorList>
            <person name="Ventura M."/>
            <person name="Milani C."/>
            <person name="Lugli G.A."/>
        </authorList>
    </citation>
    <scope>NUCLEOTIDE SEQUENCE [LARGE SCALE GENOMIC DNA]</scope>
    <source>
        <strain evidence="1 2">LMG 21775</strain>
    </source>
</reference>
<dbReference type="AlphaFoldDB" id="A0A087CI63"/>
<protein>
    <submittedName>
        <fullName evidence="1">Anaerobic dehydrogenase</fullName>
    </submittedName>
</protein>
<dbReference type="eggNOG" id="ENOG503239Q">
    <property type="taxonomic scope" value="Bacteria"/>
</dbReference>
<dbReference type="EMBL" id="JGZI01000008">
    <property type="protein sequence ID" value="KFI82963.1"/>
    <property type="molecule type" value="Genomic_DNA"/>
</dbReference>
<proteinExistence type="predicted"/>
<dbReference type="Proteomes" id="UP000029050">
    <property type="component" value="Unassembled WGS sequence"/>
</dbReference>
<accession>A0A087CI63</accession>
<gene>
    <name evidence="1" type="ORF">BPSY_0754</name>
</gene>
<name>A0A087CI63_9BIFI</name>
<evidence type="ECO:0000313" key="2">
    <source>
        <dbReference type="Proteomes" id="UP000029050"/>
    </source>
</evidence>
<comment type="caution">
    <text evidence="1">The sequence shown here is derived from an EMBL/GenBank/DDBJ whole genome shotgun (WGS) entry which is preliminary data.</text>
</comment>
<sequence length="755" mass="84000">MECQIWGGAANGILPVAEDGSIPEMYKAILPGSQIDDVKGIGHDLEMSLSDVVDPNYPREADRDQLAVGLLPYKPTEKQPLVEVVNLPKNDPWYGIYLACLGKLPEGINSDIIRAGSWQRDISFSDFVEIQNMTLTGSLDDLLSRMNPAKHTITPRQLSMVQLSYAATASTAIRSGRPVLPERWYARYDAGPNILVVCSPGSLDDVTLLWNLRSAHGDFYAVPIGIPYAEFSAEAVSKVISDPGLARNGISPNSLYITSCSVSTHDISEHLGGMSGVFVCSPDELLSFGTVLGWSREDVLVWKDGCASFKPLDPAPHRETLFQRNLNRLLIMRFDVAVEDSPLPASADYRVKSPNGIFYNGSYNSWSSLRDGERIRSVQWPSRGLIAKSLASIRGLRFRESAPGIAARILAEMIGDLNDLGMLCHAPLLRLLESMAARQGFNWYKERARREGHEVDPVESVGSSIDELTEKTFQDFKNVLGNSDKATRYWLAWAEKASVILKGFRIQCPECGAKQWLPIKSFTPPIICRGCSKTIDFPFGDEPIAKFQYRLSEQTRRVYEVDAIGHLLAARFFHWIFEVGSKGRLIGMHPGMSIFRSDGGNEIGEADLLMLTRMGEFVPIEVKRTAKGLNESEIQKLDILSGALKSSWSGVVVCQYARNVDETLSTSLVTRNSDGTYRRMALTYDQLLDPHPIWALGSDPFAIRKLTEEEITEREKEFVTSLKRRAEEPDAGWQAYLMLHRHPRSQSNSQNSSGA</sequence>